<protein>
    <submittedName>
        <fullName evidence="1">Uncharacterized protein</fullName>
    </submittedName>
</protein>
<proteinExistence type="predicted"/>
<dbReference type="AlphaFoldDB" id="C8PQA8"/>
<name>C8PQA8_9SPIR</name>
<dbReference type="Proteomes" id="UP000004509">
    <property type="component" value="Unassembled WGS sequence"/>
</dbReference>
<dbReference type="EMBL" id="ACYH01000037">
    <property type="protein sequence ID" value="EEV20263.1"/>
    <property type="molecule type" value="Genomic_DNA"/>
</dbReference>
<reference evidence="1 2" key="1">
    <citation type="submission" date="2009-07" db="EMBL/GenBank/DDBJ databases">
        <authorList>
            <person name="Madupu R."/>
            <person name="Sebastian Y."/>
            <person name="Durkin A.S."/>
            <person name="Torralba M."/>
            <person name="Methe B."/>
            <person name="Sutton G.G."/>
            <person name="Strausberg R.L."/>
            <person name="Nelson K.E."/>
        </authorList>
    </citation>
    <scope>NUCLEOTIDE SEQUENCE [LARGE SCALE GENOMIC DNA]</scope>
    <source>
        <strain evidence="1 2">ATCC 35580</strain>
    </source>
</reference>
<organism evidence="1 2">
    <name type="scientific">Treponema vincentii ATCC 35580</name>
    <dbReference type="NCBI Taxonomy" id="596324"/>
    <lineage>
        <taxon>Bacteria</taxon>
        <taxon>Pseudomonadati</taxon>
        <taxon>Spirochaetota</taxon>
        <taxon>Spirochaetia</taxon>
        <taxon>Spirochaetales</taxon>
        <taxon>Treponemataceae</taxon>
        <taxon>Treponema</taxon>
    </lineage>
</organism>
<gene>
    <name evidence="1" type="ORF">TREVI0001_2010</name>
</gene>
<sequence>MEIGGVDPPFRKPVEIDDADTRNTVKKYRRRIFDTLRTLFYRMTP</sequence>
<evidence type="ECO:0000313" key="2">
    <source>
        <dbReference type="Proteomes" id="UP000004509"/>
    </source>
</evidence>
<comment type="caution">
    <text evidence="1">The sequence shown here is derived from an EMBL/GenBank/DDBJ whole genome shotgun (WGS) entry which is preliminary data.</text>
</comment>
<evidence type="ECO:0000313" key="1">
    <source>
        <dbReference type="EMBL" id="EEV20263.1"/>
    </source>
</evidence>
<accession>C8PQA8</accession>